<gene>
    <name evidence="2" type="ORF">POSPLADRAFT_1065578</name>
</gene>
<dbReference type="Proteomes" id="UP000194127">
    <property type="component" value="Unassembled WGS sequence"/>
</dbReference>
<protein>
    <submittedName>
        <fullName evidence="2">Uncharacterized protein</fullName>
    </submittedName>
</protein>
<evidence type="ECO:0000256" key="1">
    <source>
        <dbReference type="SAM" id="MobiDB-lite"/>
    </source>
</evidence>
<dbReference type="STRING" id="670580.A0A1X6N6Y5"/>
<dbReference type="OrthoDB" id="3262173at2759"/>
<dbReference type="GeneID" id="36326920"/>
<feature type="region of interest" description="Disordered" evidence="1">
    <location>
        <begin position="524"/>
        <end position="543"/>
    </location>
</feature>
<keyword evidence="3" id="KW-1185">Reference proteome</keyword>
<proteinExistence type="predicted"/>
<feature type="compositionally biased region" description="Polar residues" evidence="1">
    <location>
        <begin position="258"/>
        <end position="271"/>
    </location>
</feature>
<feature type="region of interest" description="Disordered" evidence="1">
    <location>
        <begin position="33"/>
        <end position="60"/>
    </location>
</feature>
<dbReference type="RefSeq" id="XP_024341203.1">
    <property type="nucleotide sequence ID" value="XM_024481970.1"/>
</dbReference>
<reference evidence="2 3" key="1">
    <citation type="submission" date="2017-04" db="EMBL/GenBank/DDBJ databases">
        <title>Genome Sequence of the Model Brown-Rot Fungus Postia placenta SB12.</title>
        <authorList>
            <consortium name="DOE Joint Genome Institute"/>
            <person name="Gaskell J."/>
            <person name="Kersten P."/>
            <person name="Larrondo L.F."/>
            <person name="Canessa P."/>
            <person name="Martinez D."/>
            <person name="Hibbett D."/>
            <person name="Schmoll M."/>
            <person name="Kubicek C.P."/>
            <person name="Martinez A.T."/>
            <person name="Yadav J."/>
            <person name="Master E."/>
            <person name="Magnuson J.K."/>
            <person name="James T."/>
            <person name="Yaver D."/>
            <person name="Berka R."/>
            <person name="Labutti K."/>
            <person name="Lipzen A."/>
            <person name="Aerts A."/>
            <person name="Barry K."/>
            <person name="Henrissat B."/>
            <person name="Blanchette R."/>
            <person name="Grigoriev I."/>
            <person name="Cullen D."/>
        </authorList>
    </citation>
    <scope>NUCLEOTIDE SEQUENCE [LARGE SCALE GENOMIC DNA]</scope>
    <source>
        <strain evidence="2 3">MAD-698-R-SB12</strain>
    </source>
</reference>
<feature type="region of interest" description="Disordered" evidence="1">
    <location>
        <begin position="114"/>
        <end position="166"/>
    </location>
</feature>
<feature type="compositionally biased region" description="Low complexity" evidence="1">
    <location>
        <begin position="227"/>
        <end position="239"/>
    </location>
</feature>
<feature type="region of interest" description="Disordered" evidence="1">
    <location>
        <begin position="213"/>
        <end position="290"/>
    </location>
</feature>
<accession>A0A1X6N6Y5</accession>
<feature type="compositionally biased region" description="Basic and acidic residues" evidence="1">
    <location>
        <begin position="128"/>
        <end position="137"/>
    </location>
</feature>
<feature type="compositionally biased region" description="Low complexity" evidence="1">
    <location>
        <begin position="445"/>
        <end position="454"/>
    </location>
</feature>
<dbReference type="EMBL" id="KZ110594">
    <property type="protein sequence ID" value="OSX64409.1"/>
    <property type="molecule type" value="Genomic_DNA"/>
</dbReference>
<sequence>MAYRSANRRKWMYPCLDRPPRVLNPIPLQAERSLRTQTPDSLGDDGASVAESSRKRKTEAERIKFLQDDSLSGEVEPYRMFCNGCQTWVDLNPKRKYVMQPWLIHRKACIKQRGQSESRPDVSVQSDARIDLDVADKEPEEEDEKAKPVTPKSKIERPSNRIATAQRKLQIVNDPQAKKLKEHSVECAKCRAEVSLKGEVDYDLTLWEEHKTTCTPSTPRLPPAPSPAVSTPAPTAPVEAEAEAEAEAERPPPSIASTDATAIGSESSPSGRGQKRAREDEGEVIEEQSPSIRRRTEFYVAPEGDSPGFIDWLVLPFRSFPLYFCFREAWPGNCGKRSDLTRGLARPVATPDEHAPSPKRQNACRGGLHLLLLLVRLPLPFPFPHLFPSVPPPFNLKFSTPNVPQNTSPSTGNPGKAAPEAGRAKTRVPPPVPPVSLKPKSAPRSESPLLLEELTPPPPTPPSTPPPPPPPSSRVPTQRALDPAFEEYLARSQRRPTSQVSPRLFTSWQDWRWSRLRAPVWLPHETRPGSVDASGAYGLDMDEDDDMPSKFALSACRDEPYHPTAPV</sequence>
<organism evidence="2 3">
    <name type="scientific">Postia placenta MAD-698-R-SB12</name>
    <dbReference type="NCBI Taxonomy" id="670580"/>
    <lineage>
        <taxon>Eukaryota</taxon>
        <taxon>Fungi</taxon>
        <taxon>Dikarya</taxon>
        <taxon>Basidiomycota</taxon>
        <taxon>Agaricomycotina</taxon>
        <taxon>Agaricomycetes</taxon>
        <taxon>Polyporales</taxon>
        <taxon>Adustoporiaceae</taxon>
        <taxon>Rhodonia</taxon>
    </lineage>
</organism>
<name>A0A1X6N6Y5_9APHY</name>
<feature type="region of interest" description="Disordered" evidence="1">
    <location>
        <begin position="398"/>
        <end position="502"/>
    </location>
</feature>
<feature type="compositionally biased region" description="Polar residues" evidence="1">
    <location>
        <begin position="398"/>
        <end position="413"/>
    </location>
</feature>
<feature type="compositionally biased region" description="Pro residues" evidence="1">
    <location>
        <begin position="455"/>
        <end position="473"/>
    </location>
</feature>
<evidence type="ECO:0000313" key="2">
    <source>
        <dbReference type="EMBL" id="OSX64409.1"/>
    </source>
</evidence>
<dbReference type="AlphaFoldDB" id="A0A1X6N6Y5"/>
<evidence type="ECO:0000313" key="3">
    <source>
        <dbReference type="Proteomes" id="UP000194127"/>
    </source>
</evidence>